<evidence type="ECO:0000256" key="1">
    <source>
        <dbReference type="SAM" id="MobiDB-lite"/>
    </source>
</evidence>
<name>A0ABW2L2H0_9BACT</name>
<protein>
    <submittedName>
        <fullName evidence="2">Uncharacterized protein</fullName>
    </submittedName>
</protein>
<comment type="caution">
    <text evidence="2">The sequence shown here is derived from an EMBL/GenBank/DDBJ whole genome shotgun (WGS) entry which is preliminary data.</text>
</comment>
<dbReference type="EMBL" id="JBHTBS010000002">
    <property type="protein sequence ID" value="MFC7336539.1"/>
    <property type="molecule type" value="Genomic_DNA"/>
</dbReference>
<dbReference type="Proteomes" id="UP001596472">
    <property type="component" value="Unassembled WGS sequence"/>
</dbReference>
<dbReference type="RefSeq" id="WP_379709864.1">
    <property type="nucleotide sequence ID" value="NZ_JBHTBS010000002.1"/>
</dbReference>
<gene>
    <name evidence="2" type="ORF">ACFQY0_05060</name>
</gene>
<feature type="region of interest" description="Disordered" evidence="1">
    <location>
        <begin position="158"/>
        <end position="177"/>
    </location>
</feature>
<accession>A0ABW2L2H0</accession>
<evidence type="ECO:0000313" key="3">
    <source>
        <dbReference type="Proteomes" id="UP001596472"/>
    </source>
</evidence>
<sequence>MAEQARVASIDALEEFRTALLRYQNRATQSLDDVSGDVKQMREWITFDRRMHWQSEVKRRTRKLEQAEAELMSSKFSELKDDHSVQQLAVKKASRSLAEAEEKLRVTKRWARDFDAIVAPGTRQLDGMRERLSTSLPKSISAMGETIGLLRDYAEVRGVRRHDRDGPATTDEEGGEA</sequence>
<organism evidence="2 3">
    <name type="scientific">Haloferula chungangensis</name>
    <dbReference type="NCBI Taxonomy" id="1048331"/>
    <lineage>
        <taxon>Bacteria</taxon>
        <taxon>Pseudomonadati</taxon>
        <taxon>Verrucomicrobiota</taxon>
        <taxon>Verrucomicrobiia</taxon>
        <taxon>Verrucomicrobiales</taxon>
        <taxon>Verrucomicrobiaceae</taxon>
        <taxon>Haloferula</taxon>
    </lineage>
</organism>
<reference evidence="3" key="1">
    <citation type="journal article" date="2019" name="Int. J. Syst. Evol. Microbiol.">
        <title>The Global Catalogue of Microorganisms (GCM) 10K type strain sequencing project: providing services to taxonomists for standard genome sequencing and annotation.</title>
        <authorList>
            <consortium name="The Broad Institute Genomics Platform"/>
            <consortium name="The Broad Institute Genome Sequencing Center for Infectious Disease"/>
            <person name="Wu L."/>
            <person name="Ma J."/>
        </authorList>
    </citation>
    <scope>NUCLEOTIDE SEQUENCE [LARGE SCALE GENOMIC DNA]</scope>
    <source>
        <strain evidence="3">CGMCC 4.1467</strain>
    </source>
</reference>
<keyword evidence="3" id="KW-1185">Reference proteome</keyword>
<evidence type="ECO:0000313" key="2">
    <source>
        <dbReference type="EMBL" id="MFC7336539.1"/>
    </source>
</evidence>
<proteinExistence type="predicted"/>